<dbReference type="PROSITE" id="PS51257">
    <property type="entry name" value="PROKAR_LIPOPROTEIN"/>
    <property type="match status" value="1"/>
</dbReference>
<dbReference type="InterPro" id="IPR038404">
    <property type="entry name" value="TRAP_DctP_sf"/>
</dbReference>
<keyword evidence="7" id="KW-1185">Reference proteome</keyword>
<dbReference type="Proteomes" id="UP000308760">
    <property type="component" value="Unassembled WGS sequence"/>
</dbReference>
<sequence>MYRTSTARRLAGAAVLAVTATALAACGEDGASGGTVTLSFANSYPTSHAHNRCGTELVKEKLDAADVGIEVEIFSDSQLGDDAGRFTSVMAGDISMDIQGSSALASTYEPIGVFDMAYAFDGPDHLFEWFDSGEADQLKEGFATETGAHILDVWYFGMRHFSANSPIRTPADLEGLRMRFPDSPVYLDNAEAMGAEATAVAFEEVYLSLQQGIVDGQENPIDTIQSMSFNEVQSHVSLTGHQTGSQMIVVSDAIWQTLSPEQQEALTDAVHETRAENLQCIEDDTDAILEEWAANGSPAVVDDVDRDAFQTMTEQYFLENLEGEELELYESIRNSAP</sequence>
<evidence type="ECO:0000313" key="7">
    <source>
        <dbReference type="Proteomes" id="UP000308760"/>
    </source>
</evidence>
<dbReference type="InterPro" id="IPR018389">
    <property type="entry name" value="DctP_fam"/>
</dbReference>
<organism evidence="6 7">
    <name type="scientific">Glycomyces buryatensis</name>
    <dbReference type="NCBI Taxonomy" id="2570927"/>
    <lineage>
        <taxon>Bacteria</taxon>
        <taxon>Bacillati</taxon>
        <taxon>Actinomycetota</taxon>
        <taxon>Actinomycetes</taxon>
        <taxon>Glycomycetales</taxon>
        <taxon>Glycomycetaceae</taxon>
        <taxon>Glycomyces</taxon>
    </lineage>
</organism>
<dbReference type="NCBIfam" id="TIGR00787">
    <property type="entry name" value="dctP"/>
    <property type="match status" value="1"/>
</dbReference>
<evidence type="ECO:0000256" key="4">
    <source>
        <dbReference type="ARBA" id="ARBA00022729"/>
    </source>
</evidence>
<accession>A0A4S8Q1L9</accession>
<dbReference type="GO" id="GO:0030288">
    <property type="term" value="C:outer membrane-bounded periplasmic space"/>
    <property type="evidence" value="ECO:0007669"/>
    <property type="project" value="InterPro"/>
</dbReference>
<reference evidence="7" key="1">
    <citation type="submission" date="2019-04" db="EMBL/GenBank/DDBJ databases">
        <title>Nocardioides xinjiangensis sp. nov.</title>
        <authorList>
            <person name="Liu S."/>
        </authorList>
    </citation>
    <scope>NUCLEOTIDE SEQUENCE [LARGE SCALE GENOMIC DNA]</scope>
    <source>
        <strain evidence="7">18</strain>
    </source>
</reference>
<evidence type="ECO:0000256" key="3">
    <source>
        <dbReference type="ARBA" id="ARBA00022448"/>
    </source>
</evidence>
<protein>
    <submittedName>
        <fullName evidence="6">DctP family TRAP transporter solute-binding subunit</fullName>
    </submittedName>
</protein>
<dbReference type="Gene3D" id="3.40.190.170">
    <property type="entry name" value="Bacterial extracellular solute-binding protein, family 7"/>
    <property type="match status" value="1"/>
</dbReference>
<dbReference type="RefSeq" id="WP_136536618.1">
    <property type="nucleotide sequence ID" value="NZ_STGY01000072.1"/>
</dbReference>
<dbReference type="InterPro" id="IPR004682">
    <property type="entry name" value="TRAP_DctP"/>
</dbReference>
<dbReference type="OrthoDB" id="9815946at2"/>
<keyword evidence="3" id="KW-0813">Transport</keyword>
<gene>
    <name evidence="6" type="ORF">FAB82_21515</name>
</gene>
<dbReference type="NCBIfam" id="NF037995">
    <property type="entry name" value="TRAP_S1"/>
    <property type="match status" value="1"/>
</dbReference>
<evidence type="ECO:0000313" key="6">
    <source>
        <dbReference type="EMBL" id="THV36375.1"/>
    </source>
</evidence>
<dbReference type="AlphaFoldDB" id="A0A4S8Q1L9"/>
<comment type="similarity">
    <text evidence="2">Belongs to the bacterial solute-binding protein 7 family.</text>
</comment>
<feature type="chain" id="PRO_5020673439" evidence="5">
    <location>
        <begin position="25"/>
        <end position="337"/>
    </location>
</feature>
<dbReference type="GO" id="GO:0055085">
    <property type="term" value="P:transmembrane transport"/>
    <property type="evidence" value="ECO:0007669"/>
    <property type="project" value="InterPro"/>
</dbReference>
<dbReference type="Pfam" id="PF03480">
    <property type="entry name" value="DctP"/>
    <property type="match status" value="1"/>
</dbReference>
<comment type="caution">
    <text evidence="6">The sequence shown here is derived from an EMBL/GenBank/DDBJ whole genome shotgun (WGS) entry which is preliminary data.</text>
</comment>
<dbReference type="PANTHER" id="PTHR33376:SF4">
    <property type="entry name" value="SIALIC ACID-BINDING PERIPLASMIC PROTEIN SIAP"/>
    <property type="match status" value="1"/>
</dbReference>
<evidence type="ECO:0000256" key="1">
    <source>
        <dbReference type="ARBA" id="ARBA00004196"/>
    </source>
</evidence>
<name>A0A4S8Q1L9_9ACTN</name>
<dbReference type="EMBL" id="STGY01000072">
    <property type="protein sequence ID" value="THV36375.1"/>
    <property type="molecule type" value="Genomic_DNA"/>
</dbReference>
<feature type="signal peptide" evidence="5">
    <location>
        <begin position="1"/>
        <end position="24"/>
    </location>
</feature>
<reference evidence="6 7" key="2">
    <citation type="submission" date="2019-05" db="EMBL/GenBank/DDBJ databases">
        <title>Glycomyces buryatensis sp. nov.</title>
        <authorList>
            <person name="Nikitina E."/>
        </authorList>
    </citation>
    <scope>NUCLEOTIDE SEQUENCE [LARGE SCALE GENOMIC DNA]</scope>
    <source>
        <strain evidence="6 7">18</strain>
    </source>
</reference>
<dbReference type="PANTHER" id="PTHR33376">
    <property type="match status" value="1"/>
</dbReference>
<evidence type="ECO:0000256" key="2">
    <source>
        <dbReference type="ARBA" id="ARBA00009023"/>
    </source>
</evidence>
<comment type="subcellular location">
    <subcellularLocation>
        <location evidence="1">Cell envelope</location>
    </subcellularLocation>
</comment>
<keyword evidence="4 5" id="KW-0732">Signal</keyword>
<proteinExistence type="inferred from homology"/>
<evidence type="ECO:0000256" key="5">
    <source>
        <dbReference type="SAM" id="SignalP"/>
    </source>
</evidence>